<feature type="transmembrane region" description="Helical" evidence="1">
    <location>
        <begin position="172"/>
        <end position="190"/>
    </location>
</feature>
<protein>
    <submittedName>
        <fullName evidence="2">Uncharacterized protein</fullName>
    </submittedName>
</protein>
<evidence type="ECO:0000256" key="1">
    <source>
        <dbReference type="SAM" id="Phobius"/>
    </source>
</evidence>
<dbReference type="Gramene" id="LPERR02G00660.1">
    <property type="protein sequence ID" value="LPERR02G00660.1"/>
    <property type="gene ID" value="LPERR02G00660"/>
</dbReference>
<proteinExistence type="predicted"/>
<reference evidence="2" key="3">
    <citation type="submission" date="2015-04" db="UniProtKB">
        <authorList>
            <consortium name="EnsemblPlants"/>
        </authorList>
    </citation>
    <scope>IDENTIFICATION</scope>
</reference>
<name>A0A0D9VB82_9ORYZ</name>
<dbReference type="AlphaFoldDB" id="A0A0D9VB82"/>
<organism evidence="2 3">
    <name type="scientific">Leersia perrieri</name>
    <dbReference type="NCBI Taxonomy" id="77586"/>
    <lineage>
        <taxon>Eukaryota</taxon>
        <taxon>Viridiplantae</taxon>
        <taxon>Streptophyta</taxon>
        <taxon>Embryophyta</taxon>
        <taxon>Tracheophyta</taxon>
        <taxon>Spermatophyta</taxon>
        <taxon>Magnoliopsida</taxon>
        <taxon>Liliopsida</taxon>
        <taxon>Poales</taxon>
        <taxon>Poaceae</taxon>
        <taxon>BOP clade</taxon>
        <taxon>Oryzoideae</taxon>
        <taxon>Oryzeae</taxon>
        <taxon>Oryzinae</taxon>
        <taxon>Leersia</taxon>
    </lineage>
</organism>
<keyword evidence="3" id="KW-1185">Reference proteome</keyword>
<dbReference type="EnsemblPlants" id="LPERR02G00660.1">
    <property type="protein sequence ID" value="LPERR02G00660.1"/>
    <property type="gene ID" value="LPERR02G00660"/>
</dbReference>
<evidence type="ECO:0000313" key="3">
    <source>
        <dbReference type="Proteomes" id="UP000032180"/>
    </source>
</evidence>
<keyword evidence="1" id="KW-0812">Transmembrane</keyword>
<keyword evidence="1" id="KW-1133">Transmembrane helix</keyword>
<keyword evidence="1" id="KW-0472">Membrane</keyword>
<reference evidence="2 3" key="1">
    <citation type="submission" date="2012-08" db="EMBL/GenBank/DDBJ databases">
        <title>Oryza genome evolution.</title>
        <authorList>
            <person name="Wing R.A."/>
        </authorList>
    </citation>
    <scope>NUCLEOTIDE SEQUENCE</scope>
</reference>
<dbReference type="HOGENOM" id="CLU_117865_0_0_1"/>
<reference evidence="3" key="2">
    <citation type="submission" date="2013-12" db="EMBL/GenBank/DDBJ databases">
        <authorList>
            <person name="Yu Y."/>
            <person name="Lee S."/>
            <person name="de Baynast K."/>
            <person name="Wissotski M."/>
            <person name="Liu L."/>
            <person name="Talag J."/>
            <person name="Goicoechea J."/>
            <person name="Angelova A."/>
            <person name="Jetty R."/>
            <person name="Kudrna D."/>
            <person name="Golser W."/>
            <person name="Rivera L."/>
            <person name="Zhang J."/>
            <person name="Wing R."/>
        </authorList>
    </citation>
    <scope>NUCLEOTIDE SEQUENCE</scope>
</reference>
<accession>A0A0D9VB82</accession>
<dbReference type="Proteomes" id="UP000032180">
    <property type="component" value="Chromosome 2"/>
</dbReference>
<evidence type="ECO:0000313" key="2">
    <source>
        <dbReference type="EnsemblPlants" id="LPERR02G00660.1"/>
    </source>
</evidence>
<sequence length="195" mass="21649">MTALRLVARKLAVVGPRASMNIQPVIGSSSRPATATAAAAATGIEEGQRRLLSISSCSNPIRRFSSGASDPPPEPEEADLFGIARYMHHHKGPDPPPYVEQAELEALKTEVEQKKEELFYKIAQLDYQWKSRRCSQEAKMDRSVLRVLIDHVKPNPDDQLWRRYTYIKTLNTGLRVVLFTFTATMLVALSKGGGA</sequence>